<protein>
    <recommendedName>
        <fullName evidence="2">MORN repeat-containing protein 5</fullName>
    </recommendedName>
</protein>
<dbReference type="InterPro" id="IPR003409">
    <property type="entry name" value="MORN"/>
</dbReference>
<evidence type="ECO:0000313" key="8">
    <source>
        <dbReference type="Proteomes" id="UP001431783"/>
    </source>
</evidence>
<comment type="subcellular location">
    <subcellularLocation>
        <location evidence="1">Cell projection</location>
        <location evidence="1">Cilium</location>
        <location evidence="1">Flagellum</location>
    </subcellularLocation>
</comment>
<accession>A0AAW1UFC2</accession>
<evidence type="ECO:0000313" key="7">
    <source>
        <dbReference type="EMBL" id="KAK9879273.1"/>
    </source>
</evidence>
<dbReference type="InterPro" id="IPR042814">
    <property type="entry name" value="Morn5"/>
</dbReference>
<evidence type="ECO:0000256" key="4">
    <source>
        <dbReference type="ARBA" id="ARBA00022846"/>
    </source>
</evidence>
<dbReference type="Proteomes" id="UP001431783">
    <property type="component" value="Unassembled WGS sequence"/>
</dbReference>
<dbReference type="AlphaFoldDB" id="A0AAW1UFC2"/>
<organism evidence="7 8">
    <name type="scientific">Henosepilachna vigintioctopunctata</name>
    <dbReference type="NCBI Taxonomy" id="420089"/>
    <lineage>
        <taxon>Eukaryota</taxon>
        <taxon>Metazoa</taxon>
        <taxon>Ecdysozoa</taxon>
        <taxon>Arthropoda</taxon>
        <taxon>Hexapoda</taxon>
        <taxon>Insecta</taxon>
        <taxon>Pterygota</taxon>
        <taxon>Neoptera</taxon>
        <taxon>Endopterygota</taxon>
        <taxon>Coleoptera</taxon>
        <taxon>Polyphaga</taxon>
        <taxon>Cucujiformia</taxon>
        <taxon>Coccinelloidea</taxon>
        <taxon>Coccinellidae</taxon>
        <taxon>Epilachninae</taxon>
        <taxon>Epilachnini</taxon>
        <taxon>Henosepilachna</taxon>
    </lineage>
</organism>
<sequence>MTSFRRGFQSREQRRLTKDWHNTLLEEIDETRFGKCATSRKTYDEDGMEDTDVSSINISKLKSCEYEYITGSFYEGQCSKIGMEGHGIYTFPHGVVYEGQFKDGMFHGKGILVYPQGQALNCTFKKGKITKWEFLFAPPSSEDDVVPGQGRRMSTGSEDLVRLKTELDIDIATYCKPPDRRFNRSYSEGMKGAPYENRTARLRERLIPEGCYDMEDGFYNPKTKWVHSADDMEHILYMAPENPQDIKLDSESDFVKFINDIPDVPVYHTESWIKENCRKAWDENVGYKPELYEYWFSGRESERRRLNMRSREEGGKFITEESCCVKCLKRLEKMSKNYQSI</sequence>
<evidence type="ECO:0000256" key="6">
    <source>
        <dbReference type="ARBA" id="ARBA00023273"/>
    </source>
</evidence>
<dbReference type="PANTHER" id="PTHR46437">
    <property type="entry name" value="MORN REPEAT-CONTAINING PROTEIN 5"/>
    <property type="match status" value="1"/>
</dbReference>
<dbReference type="Pfam" id="PF02493">
    <property type="entry name" value="MORN"/>
    <property type="match status" value="2"/>
</dbReference>
<keyword evidence="5" id="KW-0969">Cilium</keyword>
<dbReference type="SUPFAM" id="SSF82185">
    <property type="entry name" value="Histone H3 K4-specific methyltransferase SET7/9 N-terminal domain"/>
    <property type="match status" value="1"/>
</dbReference>
<proteinExistence type="predicted"/>
<keyword evidence="3" id="KW-0677">Repeat</keyword>
<comment type="caution">
    <text evidence="7">The sequence shown here is derived from an EMBL/GenBank/DDBJ whole genome shotgun (WGS) entry which is preliminary data.</text>
</comment>
<dbReference type="EMBL" id="JARQZJ010000061">
    <property type="protein sequence ID" value="KAK9879273.1"/>
    <property type="molecule type" value="Genomic_DNA"/>
</dbReference>
<evidence type="ECO:0000256" key="5">
    <source>
        <dbReference type="ARBA" id="ARBA00023069"/>
    </source>
</evidence>
<dbReference type="GO" id="GO:0031514">
    <property type="term" value="C:motile cilium"/>
    <property type="evidence" value="ECO:0007669"/>
    <property type="project" value="UniProtKB-SubCell"/>
</dbReference>
<keyword evidence="8" id="KW-1185">Reference proteome</keyword>
<evidence type="ECO:0000256" key="2">
    <source>
        <dbReference type="ARBA" id="ARBA00016322"/>
    </source>
</evidence>
<keyword evidence="4" id="KW-0282">Flagellum</keyword>
<evidence type="ECO:0000256" key="3">
    <source>
        <dbReference type="ARBA" id="ARBA00022737"/>
    </source>
</evidence>
<dbReference type="SMART" id="SM00698">
    <property type="entry name" value="MORN"/>
    <property type="match status" value="2"/>
</dbReference>
<dbReference type="Gene3D" id="2.20.110.10">
    <property type="entry name" value="Histone H3 K4-specific methyltransferase SET7/9 N-terminal domain"/>
    <property type="match status" value="1"/>
</dbReference>
<name>A0AAW1UFC2_9CUCU</name>
<reference evidence="7 8" key="1">
    <citation type="submission" date="2023-03" db="EMBL/GenBank/DDBJ databases">
        <title>Genome insight into feeding habits of ladybird beetles.</title>
        <authorList>
            <person name="Li H.-S."/>
            <person name="Huang Y.-H."/>
            <person name="Pang H."/>
        </authorList>
    </citation>
    <scope>NUCLEOTIDE SEQUENCE [LARGE SCALE GENOMIC DNA]</scope>
    <source>
        <strain evidence="7">SYSU_2023b</strain>
        <tissue evidence="7">Whole body</tissue>
    </source>
</reference>
<keyword evidence="6" id="KW-0966">Cell projection</keyword>
<dbReference type="PANTHER" id="PTHR46437:SF1">
    <property type="entry name" value="MORN REPEAT-CONTAINING PROTEIN 5"/>
    <property type="match status" value="1"/>
</dbReference>
<evidence type="ECO:0000256" key="1">
    <source>
        <dbReference type="ARBA" id="ARBA00004230"/>
    </source>
</evidence>
<gene>
    <name evidence="7" type="ORF">WA026_004118</name>
</gene>